<dbReference type="InterPro" id="IPR024930">
    <property type="entry name" value="Skp_dom_sf"/>
</dbReference>
<dbReference type="EMBL" id="LSFM01000022">
    <property type="protein sequence ID" value="OBY64532.1"/>
    <property type="molecule type" value="Genomic_DNA"/>
</dbReference>
<gene>
    <name evidence="5" type="ORF">LPB3_09130</name>
</gene>
<dbReference type="SMART" id="SM00935">
    <property type="entry name" value="OmpH"/>
    <property type="match status" value="1"/>
</dbReference>
<dbReference type="SUPFAM" id="SSF111384">
    <property type="entry name" value="OmpH-like"/>
    <property type="match status" value="1"/>
</dbReference>
<evidence type="ECO:0000313" key="6">
    <source>
        <dbReference type="Proteomes" id="UP000092584"/>
    </source>
</evidence>
<dbReference type="Proteomes" id="UP000092584">
    <property type="component" value="Unassembled WGS sequence"/>
</dbReference>
<dbReference type="InterPro" id="IPR005632">
    <property type="entry name" value="Chaperone_Skp"/>
</dbReference>
<evidence type="ECO:0000256" key="4">
    <source>
        <dbReference type="SAM" id="SignalP"/>
    </source>
</evidence>
<dbReference type="PANTHER" id="PTHR35089:SF1">
    <property type="entry name" value="CHAPERONE PROTEIN SKP"/>
    <property type="match status" value="1"/>
</dbReference>
<evidence type="ECO:0000256" key="2">
    <source>
        <dbReference type="ARBA" id="ARBA00022729"/>
    </source>
</evidence>
<feature type="signal peptide" evidence="4">
    <location>
        <begin position="1"/>
        <end position="19"/>
    </location>
</feature>
<dbReference type="STRING" id="1774273.LPB03_03365"/>
<keyword evidence="6" id="KW-1185">Reference proteome</keyword>
<dbReference type="AlphaFoldDB" id="A0A1B8TY64"/>
<proteinExistence type="inferred from homology"/>
<comment type="caution">
    <text evidence="5">The sequence shown here is derived from an EMBL/GenBank/DDBJ whole genome shotgun (WGS) entry which is preliminary data.</text>
</comment>
<dbReference type="GO" id="GO:0051082">
    <property type="term" value="F:unfolded protein binding"/>
    <property type="evidence" value="ECO:0007669"/>
    <property type="project" value="InterPro"/>
</dbReference>
<reference evidence="6" key="1">
    <citation type="submission" date="2016-02" db="EMBL/GenBank/DDBJ databases">
        <authorList>
            <person name="Shin S.-K."/>
            <person name="Yi H."/>
            <person name="Kim E."/>
        </authorList>
    </citation>
    <scope>NUCLEOTIDE SEQUENCE [LARGE SCALE GENOMIC DNA]</scope>
    <source>
        <strain evidence="6">LPB0003</strain>
    </source>
</reference>
<name>A0A1B8TY64_9FLAO</name>
<feature type="coiled-coil region" evidence="3">
    <location>
        <begin position="82"/>
        <end position="109"/>
    </location>
</feature>
<protein>
    <recommendedName>
        <fullName evidence="7">Outer membrane chaperone Skp</fullName>
    </recommendedName>
</protein>
<dbReference type="Pfam" id="PF03938">
    <property type="entry name" value="OmpH"/>
    <property type="match status" value="1"/>
</dbReference>
<evidence type="ECO:0000256" key="1">
    <source>
        <dbReference type="ARBA" id="ARBA00009091"/>
    </source>
</evidence>
<organism evidence="5 6">
    <name type="scientific">Polaribacter vadi</name>
    <dbReference type="NCBI Taxonomy" id="1774273"/>
    <lineage>
        <taxon>Bacteria</taxon>
        <taxon>Pseudomonadati</taxon>
        <taxon>Bacteroidota</taxon>
        <taxon>Flavobacteriia</taxon>
        <taxon>Flavobacteriales</taxon>
        <taxon>Flavobacteriaceae</taxon>
    </lineage>
</organism>
<dbReference type="GO" id="GO:0050821">
    <property type="term" value="P:protein stabilization"/>
    <property type="evidence" value="ECO:0007669"/>
    <property type="project" value="TreeGrafter"/>
</dbReference>
<keyword evidence="2 4" id="KW-0732">Signal</keyword>
<dbReference type="KEGG" id="pob:LPB03_03365"/>
<dbReference type="GO" id="GO:0005829">
    <property type="term" value="C:cytosol"/>
    <property type="evidence" value="ECO:0007669"/>
    <property type="project" value="TreeGrafter"/>
</dbReference>
<dbReference type="RefSeq" id="WP_065319278.1">
    <property type="nucleotide sequence ID" value="NZ_CAXBLX010000010.1"/>
</dbReference>
<evidence type="ECO:0000256" key="3">
    <source>
        <dbReference type="SAM" id="Coils"/>
    </source>
</evidence>
<evidence type="ECO:0008006" key="7">
    <source>
        <dbReference type="Google" id="ProtNLM"/>
    </source>
</evidence>
<feature type="chain" id="PRO_5008615737" description="Outer membrane chaperone Skp" evidence="4">
    <location>
        <begin position="20"/>
        <end position="176"/>
    </location>
</feature>
<evidence type="ECO:0000313" key="5">
    <source>
        <dbReference type="EMBL" id="OBY64532.1"/>
    </source>
</evidence>
<dbReference type="Gene3D" id="3.30.910.20">
    <property type="entry name" value="Skp domain"/>
    <property type="match status" value="1"/>
</dbReference>
<keyword evidence="3" id="KW-0175">Coiled coil</keyword>
<accession>A0A1B8TY64</accession>
<sequence length="176" mass="20363">MKLKLTLLLVAFISTFSIAQTKTGTIDSDYIINIMPESKIVIAKSQEYGARLDSMFSIKMEDYQARVKDFRDKEKEMGALMKKTLVKELTELEQDIKQYQDNGNKLMQLKQNELMRPLYKKLNLAIKEIAKENGYTLILTTTVNQFAYIDQEFDITKLVIAKLNIKEPEIKEPAQN</sequence>
<dbReference type="PANTHER" id="PTHR35089">
    <property type="entry name" value="CHAPERONE PROTEIN SKP"/>
    <property type="match status" value="1"/>
</dbReference>
<comment type="similarity">
    <text evidence="1">Belongs to the Skp family.</text>
</comment>